<dbReference type="AlphaFoldDB" id="A0A140H644"/>
<dbReference type="InterPro" id="IPR005630">
    <property type="entry name" value="Terpene_synthase_metal-bd"/>
</dbReference>
<dbReference type="InterPro" id="IPR050148">
    <property type="entry name" value="Terpene_synthase-like"/>
</dbReference>
<name>A0A140H644_NIGSA</name>
<evidence type="ECO:0000259" key="2">
    <source>
        <dbReference type="Pfam" id="PF03936"/>
    </source>
</evidence>
<feature type="non-terminal residue" evidence="3">
    <location>
        <position position="1"/>
    </location>
</feature>
<dbReference type="SUPFAM" id="SSF48576">
    <property type="entry name" value="Terpenoid synthases"/>
    <property type="match status" value="1"/>
</dbReference>
<proteinExistence type="evidence at transcript level"/>
<dbReference type="Gene3D" id="1.10.600.10">
    <property type="entry name" value="Farnesyl Diphosphate Synthase"/>
    <property type="match status" value="1"/>
</dbReference>
<evidence type="ECO:0000313" key="3">
    <source>
        <dbReference type="EMBL" id="AMN92729.1"/>
    </source>
</evidence>
<dbReference type="InterPro" id="IPR008949">
    <property type="entry name" value="Isoprenoid_synthase_dom_sf"/>
</dbReference>
<dbReference type="GO" id="GO:0010333">
    <property type="term" value="F:terpene synthase activity"/>
    <property type="evidence" value="ECO:0007669"/>
    <property type="project" value="InterPro"/>
</dbReference>
<dbReference type="Pfam" id="PF03936">
    <property type="entry name" value="Terpene_synth_C"/>
    <property type="match status" value="1"/>
</dbReference>
<sequence length="145" mass="16615">TMEEGLYVYAEAVEDGKSSAMEKLPHYMKLVYMTLLNTHNELAYEILKEQGFDITPHQKKSWIDLCKAYIVEAKWYREGYNPTLEEFLANALTSTSGFLMILTSYYLTTDKITKEALNYIESKPSLVYNSTLILRLADDLGTSSD</sequence>
<protein>
    <submittedName>
        <fullName evidence="3">Monoterpene synthase</fullName>
    </submittedName>
</protein>
<keyword evidence="1" id="KW-0479">Metal-binding</keyword>
<dbReference type="PANTHER" id="PTHR31225">
    <property type="entry name" value="OS04G0344100 PROTEIN-RELATED"/>
    <property type="match status" value="1"/>
</dbReference>
<feature type="non-terminal residue" evidence="3">
    <location>
        <position position="145"/>
    </location>
</feature>
<organism evidence="3">
    <name type="scientific">Nigella sativa</name>
    <name type="common">Black cumin</name>
    <dbReference type="NCBI Taxonomy" id="555479"/>
    <lineage>
        <taxon>Eukaryota</taxon>
        <taxon>Viridiplantae</taxon>
        <taxon>Streptophyta</taxon>
        <taxon>Embryophyta</taxon>
        <taxon>Tracheophyta</taxon>
        <taxon>Spermatophyta</taxon>
        <taxon>Magnoliopsida</taxon>
        <taxon>Ranunculales</taxon>
        <taxon>Ranunculaceae</taxon>
        <taxon>Ranunculoideae</taxon>
        <taxon>Nigelleae</taxon>
        <taxon>Nigella</taxon>
    </lineage>
</organism>
<reference evidence="3" key="1">
    <citation type="submission" date="2015-07" db="EMBL/GenBank/DDBJ databases">
        <title>Isolation of a monoterpene synthase gene and gene expression in the biosynthetic pathway of monoterpenes and triterpenes in black cumin (Nigella sativa).</title>
        <authorList>
            <person name="Elyasi R."/>
            <person name="Majdi M."/>
            <person name="Bahramnejad B."/>
            <person name="Mirzaghaderi G."/>
        </authorList>
    </citation>
    <scope>NUCLEOTIDE SEQUENCE</scope>
</reference>
<dbReference type="EMBL" id="KT353035">
    <property type="protein sequence ID" value="AMN92729.1"/>
    <property type="molecule type" value="mRNA"/>
</dbReference>
<dbReference type="GO" id="GO:0016114">
    <property type="term" value="P:terpenoid biosynthetic process"/>
    <property type="evidence" value="ECO:0007669"/>
    <property type="project" value="InterPro"/>
</dbReference>
<dbReference type="GO" id="GO:0000287">
    <property type="term" value="F:magnesium ion binding"/>
    <property type="evidence" value="ECO:0007669"/>
    <property type="project" value="InterPro"/>
</dbReference>
<accession>A0A140H644</accession>
<evidence type="ECO:0000256" key="1">
    <source>
        <dbReference type="ARBA" id="ARBA00022723"/>
    </source>
</evidence>
<feature type="domain" description="Terpene synthase metal-binding" evidence="2">
    <location>
        <begin position="9"/>
        <end position="144"/>
    </location>
</feature>